<gene>
    <name evidence="1" type="ORF">CGLO_13384</name>
</gene>
<sequence length="15" mass="1610">MSELPFEQVDSLAGS</sequence>
<evidence type="ECO:0000313" key="2">
    <source>
        <dbReference type="Proteomes" id="UP000015530"/>
    </source>
</evidence>
<dbReference type="EMBL" id="AMYD01002949">
    <property type="protein sequence ID" value="EQB47467.1"/>
    <property type="molecule type" value="Genomic_DNA"/>
</dbReference>
<reference evidence="2" key="1">
    <citation type="journal article" date="2013" name="Mol. Plant Microbe Interact.">
        <title>Global aspects of pacC regulation of pathogenicity genes in Colletotrichum gloeosporioides as revealed by transcriptome analysis.</title>
        <authorList>
            <person name="Alkan N."/>
            <person name="Meng X."/>
            <person name="Friedlander G."/>
            <person name="Reuveni E."/>
            <person name="Sukno S."/>
            <person name="Sherman A."/>
            <person name="Thon M."/>
            <person name="Fluhr R."/>
            <person name="Prusky D."/>
        </authorList>
    </citation>
    <scope>NUCLEOTIDE SEQUENCE [LARGE SCALE GENOMIC DNA]</scope>
    <source>
        <strain evidence="2">Cg-14</strain>
    </source>
</reference>
<accession>T0JWS0</accession>
<evidence type="ECO:0000313" key="1">
    <source>
        <dbReference type="EMBL" id="EQB47467.1"/>
    </source>
</evidence>
<comment type="caution">
    <text evidence="1">The sequence shown here is derived from an EMBL/GenBank/DDBJ whole genome shotgun (WGS) entry which is preliminary data.</text>
</comment>
<dbReference type="HOGENOM" id="CLU_222406_0_0_1"/>
<organism evidence="1 2">
    <name type="scientific">Colletotrichum gloeosporioides (strain Cg-14)</name>
    <name type="common">Anthracnose fungus</name>
    <name type="synonym">Glomerella cingulata</name>
    <dbReference type="NCBI Taxonomy" id="1237896"/>
    <lineage>
        <taxon>Eukaryota</taxon>
        <taxon>Fungi</taxon>
        <taxon>Dikarya</taxon>
        <taxon>Ascomycota</taxon>
        <taxon>Pezizomycotina</taxon>
        <taxon>Sordariomycetes</taxon>
        <taxon>Hypocreomycetidae</taxon>
        <taxon>Glomerellales</taxon>
        <taxon>Glomerellaceae</taxon>
        <taxon>Colletotrichum</taxon>
        <taxon>Colletotrichum gloeosporioides species complex</taxon>
    </lineage>
</organism>
<dbReference type="Proteomes" id="UP000015530">
    <property type="component" value="Unassembled WGS sequence"/>
</dbReference>
<protein>
    <submittedName>
        <fullName evidence="1">Uncharacterized protein</fullName>
    </submittedName>
</protein>
<proteinExistence type="predicted"/>
<name>T0JWS0_COLGC</name>